<proteinExistence type="predicted"/>
<name>A0A1X3GRW7_9BRAD</name>
<evidence type="ECO:0000313" key="1">
    <source>
        <dbReference type="EMBL" id="OSJ13006.1"/>
    </source>
</evidence>
<comment type="caution">
    <text evidence="1">The sequence shown here is derived from an EMBL/GenBank/DDBJ whole genome shotgun (WGS) entry which is preliminary data.</text>
</comment>
<sequence>MMFYGIRFNSALARRGIPPTLIETNFRRSLQQVGEASGNTPQEVAVFIAAELPLIQRVNLPPSVVQKWIEAGKVNHKSDEMRGALGTLCLWDLMAMP</sequence>
<reference evidence="1 2" key="1">
    <citation type="submission" date="2017-03" db="EMBL/GenBank/DDBJ databases">
        <title>Whole genome sequences of fourteen strains of Bradyrhizobium canariense and one strain of Bradyrhizobium japonicum isolated from Lupinus (Papilionoideae: Genisteae) species in Algeria.</title>
        <authorList>
            <person name="Crovadore J."/>
            <person name="Chekireb D."/>
            <person name="Brachmann A."/>
            <person name="Chablais R."/>
            <person name="Cochard B."/>
            <person name="Lefort F."/>
        </authorList>
    </citation>
    <scope>NUCLEOTIDE SEQUENCE [LARGE SCALE GENOMIC DNA]</scope>
    <source>
        <strain evidence="1 2">UBMA195</strain>
    </source>
</reference>
<dbReference type="RefSeq" id="WP_085358190.1">
    <property type="nucleotide sequence ID" value="NZ_NAFD01000171.1"/>
</dbReference>
<accession>A0A1X3GRW7</accession>
<gene>
    <name evidence="1" type="ORF">BSZ18_11950</name>
</gene>
<dbReference type="EMBL" id="NAFI01000164">
    <property type="protein sequence ID" value="OSJ13006.1"/>
    <property type="molecule type" value="Genomic_DNA"/>
</dbReference>
<dbReference type="Proteomes" id="UP000193553">
    <property type="component" value="Unassembled WGS sequence"/>
</dbReference>
<evidence type="ECO:0000313" key="2">
    <source>
        <dbReference type="Proteomes" id="UP000193553"/>
    </source>
</evidence>
<dbReference type="AlphaFoldDB" id="A0A1X3GRW7"/>
<protein>
    <submittedName>
        <fullName evidence="1">Uncharacterized protein</fullName>
    </submittedName>
</protein>
<organism evidence="1 2">
    <name type="scientific">Bradyrhizobium canariense</name>
    <dbReference type="NCBI Taxonomy" id="255045"/>
    <lineage>
        <taxon>Bacteria</taxon>
        <taxon>Pseudomonadati</taxon>
        <taxon>Pseudomonadota</taxon>
        <taxon>Alphaproteobacteria</taxon>
        <taxon>Hyphomicrobiales</taxon>
        <taxon>Nitrobacteraceae</taxon>
        <taxon>Bradyrhizobium</taxon>
    </lineage>
</organism>